<protein>
    <submittedName>
        <fullName evidence="2">DUF1868 domain-containing protein</fullName>
    </submittedName>
</protein>
<dbReference type="Gene3D" id="3.90.1140.10">
    <property type="entry name" value="Cyclic phosphodiesterase"/>
    <property type="match status" value="1"/>
</dbReference>
<dbReference type="InterPro" id="IPR009097">
    <property type="entry name" value="Cyclic_Pdiesterase"/>
</dbReference>
<reference evidence="2 3" key="1">
    <citation type="submission" date="2016-11" db="EMBL/GenBank/DDBJ databases">
        <title>Draft Genome Sequences of Nine Cyanobacterial Strains from Diverse Habitats.</title>
        <authorList>
            <person name="Zhu T."/>
            <person name="Hou S."/>
            <person name="Lu X."/>
            <person name="Hess W.R."/>
        </authorList>
    </citation>
    <scope>NUCLEOTIDE SEQUENCE [LARGE SCALE GENOMIC DNA]</scope>
    <source>
        <strain evidence="2 3">NIES-593</strain>
    </source>
</reference>
<accession>A0A1U7HPP8</accession>
<keyword evidence="3" id="KW-1185">Reference proteome</keyword>
<dbReference type="AlphaFoldDB" id="A0A1U7HPP8"/>
<evidence type="ECO:0000313" key="3">
    <source>
        <dbReference type="Proteomes" id="UP000186868"/>
    </source>
</evidence>
<dbReference type="RefSeq" id="WP_073598405.1">
    <property type="nucleotide sequence ID" value="NZ_MRCB01000003.1"/>
</dbReference>
<name>A0A1U7HPP8_9CYAN</name>
<dbReference type="Pfam" id="PF08975">
    <property type="entry name" value="2H-phosphodiest"/>
    <property type="match status" value="1"/>
</dbReference>
<feature type="domain" description="DUF1868" evidence="1">
    <location>
        <begin position="35"/>
        <end position="120"/>
    </location>
</feature>
<evidence type="ECO:0000259" key="1">
    <source>
        <dbReference type="Pfam" id="PF08975"/>
    </source>
</evidence>
<dbReference type="STRING" id="1921803.NIES593_04275"/>
<evidence type="ECO:0000313" key="2">
    <source>
        <dbReference type="EMBL" id="OKH25562.1"/>
    </source>
</evidence>
<proteinExistence type="predicted"/>
<dbReference type="SUPFAM" id="SSF55144">
    <property type="entry name" value="LigT-like"/>
    <property type="match status" value="1"/>
</dbReference>
<sequence length="257" mass="30032">MDETYQVYVNRMARMTLPSTYQTQLQNIQKSPKFRDGKAVPFPGYSAITPPAEEDSDNSDFYKDLEIAQEELLKQLDSKLVVAVPPSSFHLTVADLIWNDAYKNSIAENLDFDRQLQACIRESFENYKKIIPQNSPSQWQLMGLIIFPRAIAVGLVPRNEIDYEKILRLRRSIYQNSNLIALGIEQQYYLTGHITLGYFDEIAADLDRDRLVERLSNFNDRWLGTEPQILTIRQVQLRKFWDMTAYKRELDWPVVEI</sequence>
<gene>
    <name evidence="2" type="ORF">NIES593_04275</name>
</gene>
<organism evidence="2 3">
    <name type="scientific">Hydrococcus rivularis NIES-593</name>
    <dbReference type="NCBI Taxonomy" id="1921803"/>
    <lineage>
        <taxon>Bacteria</taxon>
        <taxon>Bacillati</taxon>
        <taxon>Cyanobacteriota</taxon>
        <taxon>Cyanophyceae</taxon>
        <taxon>Pleurocapsales</taxon>
        <taxon>Hydrococcaceae</taxon>
        <taxon>Hydrococcus</taxon>
    </lineage>
</organism>
<dbReference type="Proteomes" id="UP000186868">
    <property type="component" value="Unassembled WGS sequence"/>
</dbReference>
<dbReference type="EMBL" id="MRCB01000003">
    <property type="protein sequence ID" value="OKH25562.1"/>
    <property type="molecule type" value="Genomic_DNA"/>
</dbReference>
<dbReference type="OrthoDB" id="457015at2"/>
<comment type="caution">
    <text evidence="2">The sequence shown here is derived from an EMBL/GenBank/DDBJ whole genome shotgun (WGS) entry which is preliminary data.</text>
</comment>
<dbReference type="InterPro" id="IPR015069">
    <property type="entry name" value="2H-PEstase_DUF1868"/>
</dbReference>